<keyword evidence="3" id="KW-1185">Reference proteome</keyword>
<dbReference type="EMBL" id="CAXKWB010127368">
    <property type="protein sequence ID" value="CAL4240478.1"/>
    <property type="molecule type" value="Genomic_DNA"/>
</dbReference>
<feature type="non-terminal residue" evidence="2">
    <location>
        <position position="186"/>
    </location>
</feature>
<gene>
    <name evidence="2" type="ORF">MNOR_LOCUS40599</name>
</gene>
<evidence type="ECO:0000256" key="1">
    <source>
        <dbReference type="SAM" id="MobiDB-lite"/>
    </source>
</evidence>
<comment type="caution">
    <text evidence="2">The sequence shown here is derived from an EMBL/GenBank/DDBJ whole genome shotgun (WGS) entry which is preliminary data.</text>
</comment>
<sequence>MKNLKTIHVNLKSHVITTGGNSLIRKIYNEGNNSVSEKNEDSKKDKLSKSLPEEEFAAIPKQLLDCWEKLRNEEQKKNGSSASNSVCEDRVYDGRQIPVLIGSQTTHDSSSRRRSSSSSCSSIQEGRVYDSRQIPVLISSQKFKKNEDVTHQKLLDYGSRNLFYVDEAAESLRINKASENEYILQS</sequence>
<evidence type="ECO:0000313" key="3">
    <source>
        <dbReference type="Proteomes" id="UP001497623"/>
    </source>
</evidence>
<dbReference type="AlphaFoldDB" id="A0AAV2SQV8"/>
<evidence type="ECO:0000313" key="2">
    <source>
        <dbReference type="EMBL" id="CAL4240478.1"/>
    </source>
</evidence>
<accession>A0AAV2SQV8</accession>
<name>A0AAV2SQV8_MEGNR</name>
<reference evidence="2 3" key="1">
    <citation type="submission" date="2024-05" db="EMBL/GenBank/DDBJ databases">
        <authorList>
            <person name="Wallberg A."/>
        </authorList>
    </citation>
    <scope>NUCLEOTIDE SEQUENCE [LARGE SCALE GENOMIC DNA]</scope>
</reference>
<feature type="region of interest" description="Disordered" evidence="1">
    <location>
        <begin position="101"/>
        <end position="124"/>
    </location>
</feature>
<dbReference type="Proteomes" id="UP001497623">
    <property type="component" value="Unassembled WGS sequence"/>
</dbReference>
<proteinExistence type="predicted"/>
<protein>
    <submittedName>
        <fullName evidence="2">Uncharacterized protein</fullName>
    </submittedName>
</protein>
<organism evidence="2 3">
    <name type="scientific">Meganyctiphanes norvegica</name>
    <name type="common">Northern krill</name>
    <name type="synonym">Thysanopoda norvegica</name>
    <dbReference type="NCBI Taxonomy" id="48144"/>
    <lineage>
        <taxon>Eukaryota</taxon>
        <taxon>Metazoa</taxon>
        <taxon>Ecdysozoa</taxon>
        <taxon>Arthropoda</taxon>
        <taxon>Crustacea</taxon>
        <taxon>Multicrustacea</taxon>
        <taxon>Malacostraca</taxon>
        <taxon>Eumalacostraca</taxon>
        <taxon>Eucarida</taxon>
        <taxon>Euphausiacea</taxon>
        <taxon>Euphausiidae</taxon>
        <taxon>Meganyctiphanes</taxon>
    </lineage>
</organism>